<keyword evidence="1" id="KW-0547">Nucleotide-binding</keyword>
<organism evidence="4 5">
    <name type="scientific">Virgisporangium ochraceum</name>
    <dbReference type="NCBI Taxonomy" id="65505"/>
    <lineage>
        <taxon>Bacteria</taxon>
        <taxon>Bacillati</taxon>
        <taxon>Actinomycetota</taxon>
        <taxon>Actinomycetes</taxon>
        <taxon>Micromonosporales</taxon>
        <taxon>Micromonosporaceae</taxon>
        <taxon>Virgisporangium</taxon>
    </lineage>
</organism>
<dbReference type="Proteomes" id="UP000635606">
    <property type="component" value="Unassembled WGS sequence"/>
</dbReference>
<dbReference type="SUPFAM" id="SSF46894">
    <property type="entry name" value="C-terminal effector domain of the bipartite response regulators"/>
    <property type="match status" value="1"/>
</dbReference>
<dbReference type="InterPro" id="IPR041664">
    <property type="entry name" value="AAA_16"/>
</dbReference>
<feature type="domain" description="HTH luxR-type" evidence="3">
    <location>
        <begin position="861"/>
        <end position="926"/>
    </location>
</feature>
<protein>
    <submittedName>
        <fullName evidence="4">SARP family transcriptional regulator</fullName>
    </submittedName>
</protein>
<dbReference type="PRINTS" id="PR00038">
    <property type="entry name" value="HTHLUXR"/>
</dbReference>
<dbReference type="Pfam" id="PF00196">
    <property type="entry name" value="GerE"/>
    <property type="match status" value="1"/>
</dbReference>
<dbReference type="GO" id="GO:0006355">
    <property type="term" value="P:regulation of DNA-templated transcription"/>
    <property type="evidence" value="ECO:0007669"/>
    <property type="project" value="InterPro"/>
</dbReference>
<dbReference type="InterPro" id="IPR036388">
    <property type="entry name" value="WH-like_DNA-bd_sf"/>
</dbReference>
<accession>A0A8J4EDW5</accession>
<dbReference type="RefSeq" id="WP_203931000.1">
    <property type="nucleotide sequence ID" value="NZ_BOPH01000085.1"/>
</dbReference>
<dbReference type="CDD" id="cd06170">
    <property type="entry name" value="LuxR_C_like"/>
    <property type="match status" value="1"/>
</dbReference>
<dbReference type="Gene3D" id="1.25.40.10">
    <property type="entry name" value="Tetratricopeptide repeat domain"/>
    <property type="match status" value="1"/>
</dbReference>
<dbReference type="InterPro" id="IPR000792">
    <property type="entry name" value="Tscrpt_reg_LuxR_C"/>
</dbReference>
<dbReference type="Pfam" id="PF13191">
    <property type="entry name" value="AAA_16"/>
    <property type="match status" value="1"/>
</dbReference>
<dbReference type="GO" id="GO:0005737">
    <property type="term" value="C:cytoplasm"/>
    <property type="evidence" value="ECO:0007669"/>
    <property type="project" value="TreeGrafter"/>
</dbReference>
<dbReference type="Gene3D" id="1.10.10.10">
    <property type="entry name" value="Winged helix-like DNA-binding domain superfamily/Winged helix DNA-binding domain"/>
    <property type="match status" value="1"/>
</dbReference>
<evidence type="ECO:0000259" key="3">
    <source>
        <dbReference type="PROSITE" id="PS50043"/>
    </source>
</evidence>
<dbReference type="PANTHER" id="PTHR16305:SF35">
    <property type="entry name" value="TRANSCRIPTIONAL ACTIVATOR DOMAIN"/>
    <property type="match status" value="1"/>
</dbReference>
<keyword evidence="2" id="KW-0067">ATP-binding</keyword>
<gene>
    <name evidence="4" type="ORF">Voc01_060260</name>
</gene>
<dbReference type="SUPFAM" id="SSF52540">
    <property type="entry name" value="P-loop containing nucleoside triphosphate hydrolases"/>
    <property type="match status" value="1"/>
</dbReference>
<dbReference type="PANTHER" id="PTHR16305">
    <property type="entry name" value="TESTICULAR SOLUBLE ADENYLYL CYCLASE"/>
    <property type="match status" value="1"/>
</dbReference>
<dbReference type="AlphaFoldDB" id="A0A8J4EDW5"/>
<dbReference type="InterPro" id="IPR027417">
    <property type="entry name" value="P-loop_NTPase"/>
</dbReference>
<dbReference type="GO" id="GO:0003677">
    <property type="term" value="F:DNA binding"/>
    <property type="evidence" value="ECO:0007669"/>
    <property type="project" value="InterPro"/>
</dbReference>
<keyword evidence="5" id="KW-1185">Reference proteome</keyword>
<evidence type="ECO:0000313" key="4">
    <source>
        <dbReference type="EMBL" id="GIJ71109.1"/>
    </source>
</evidence>
<comment type="caution">
    <text evidence="4">The sequence shown here is derived from an EMBL/GenBank/DDBJ whole genome shotgun (WGS) entry which is preliminary data.</text>
</comment>
<dbReference type="EMBL" id="BOPH01000085">
    <property type="protein sequence ID" value="GIJ71109.1"/>
    <property type="molecule type" value="Genomic_DNA"/>
</dbReference>
<reference evidence="4" key="1">
    <citation type="submission" date="2021-01" db="EMBL/GenBank/DDBJ databases">
        <title>Whole genome shotgun sequence of Virgisporangium ochraceum NBRC 16418.</title>
        <authorList>
            <person name="Komaki H."/>
            <person name="Tamura T."/>
        </authorList>
    </citation>
    <scope>NUCLEOTIDE SEQUENCE</scope>
    <source>
        <strain evidence="4">NBRC 16418</strain>
    </source>
</reference>
<name>A0A8J4EDW5_9ACTN</name>
<dbReference type="GO" id="GO:0005524">
    <property type="term" value="F:ATP binding"/>
    <property type="evidence" value="ECO:0007669"/>
    <property type="project" value="UniProtKB-KW"/>
</dbReference>
<sequence>MRREHGVTLVGRDAELQRLRGYLREVVAGRGHAVWVEGEPGIGKSALLDAALTPDEVQLFHARADEHSPLFPLRVLVDALRIDPVGADPARAEVAARLWGDGASVAAAVEMVLVLVDRLCAAGPVVLVVDDLQWADETSLAVWARLARTVSQLPLLLVAACRPVPRRAEVDRLRRDLAVAGAAEIRLDPLAGEHVDALVERLADGRPGPRLRHLVDQAGGNPLYIRELVDALARDGRVRRDGGTLELAHDTGAPASLAAAIGARVGFLSEAATRVLRTASILGPEFRLDHLSLLVGRPVLALTDVVEEALAAGVLAERGAALAFRHGLIHRWLYGSMPTALRHALHREAAQALAAAGEPVETVAEQVLATPPASGGDWIVDWLTRAAPTLTHRAPEAAVDLLTRVRADLDAADPRRPRLDLHLAEAHDRLGRPDEVVALAVQLLASTRDPAIVGRATVALAYNLQLLGQLDRALEVIGAADVVDERSRARLLALSGTVLKQLGRYGEALAAADRAEEAGQRIGDRVAVGWALSVRGTAVAEFQRDHETALSTLERAIAAVGDEPDTADLRLVLLANRSVALLNLGRKDDAERGMGEAILHAERTGTPQRLASLRGVVAESRFLDGRWDDALAELEAAGDLCTVYMGTRVMLLGIGAMIALHRDDRDALAGYLDHAAALPADSLRSADKLLVARALAAERDGAPDKALAALRDLFDPAGGLSSPDLTLWMPEAVRLALAVGDRAAAEAIAGACAAEAEREPLPAAVAAADHCRGLVEGDPVRVRAAADAFAAHGNRLLAATALENAAVLLAGRRDLAASRAVFAAAVDGYTALDARWDLRRADARLRPLGVRRGARGARGRPARGWESLTPTEVTVVRLVAAGLSNPDIAAELFLSRNTVQTHVSHILAKLSCRSRQEIAEQALARS</sequence>
<dbReference type="PROSITE" id="PS50043">
    <property type="entry name" value="HTH_LUXR_2"/>
    <property type="match status" value="1"/>
</dbReference>
<evidence type="ECO:0000256" key="2">
    <source>
        <dbReference type="ARBA" id="ARBA00022840"/>
    </source>
</evidence>
<dbReference type="PROSITE" id="PS00622">
    <property type="entry name" value="HTH_LUXR_1"/>
    <property type="match status" value="1"/>
</dbReference>
<evidence type="ECO:0000313" key="5">
    <source>
        <dbReference type="Proteomes" id="UP000635606"/>
    </source>
</evidence>
<evidence type="ECO:0000256" key="1">
    <source>
        <dbReference type="ARBA" id="ARBA00022741"/>
    </source>
</evidence>
<dbReference type="SMART" id="SM00421">
    <property type="entry name" value="HTH_LUXR"/>
    <property type="match status" value="1"/>
</dbReference>
<dbReference type="GO" id="GO:0004016">
    <property type="term" value="F:adenylate cyclase activity"/>
    <property type="evidence" value="ECO:0007669"/>
    <property type="project" value="TreeGrafter"/>
</dbReference>
<dbReference type="InterPro" id="IPR016032">
    <property type="entry name" value="Sig_transdc_resp-reg_C-effctor"/>
</dbReference>
<dbReference type="InterPro" id="IPR011990">
    <property type="entry name" value="TPR-like_helical_dom_sf"/>
</dbReference>
<proteinExistence type="predicted"/>
<dbReference type="SUPFAM" id="SSF48452">
    <property type="entry name" value="TPR-like"/>
    <property type="match status" value="1"/>
</dbReference>